<gene>
    <name evidence="3" type="ORF">J2Z30_009324</name>
    <name evidence="2" type="ORF">SIRAN2667</name>
</gene>
<proteinExistence type="predicted"/>
<dbReference type="HOGENOM" id="CLU_2902359_0_0_11"/>
<keyword evidence="4" id="KW-1185">Reference proteome</keyword>
<feature type="transmembrane region" description="Helical" evidence="1">
    <location>
        <begin position="25"/>
        <end position="47"/>
    </location>
</feature>
<evidence type="ECO:0000313" key="2">
    <source>
        <dbReference type="EMBL" id="CDR05730.1"/>
    </source>
</evidence>
<dbReference type="RefSeq" id="WP_209469134.1">
    <property type="nucleotide sequence ID" value="NZ_BAABDR010000043.1"/>
</dbReference>
<dbReference type="EMBL" id="JAGGLR010000039">
    <property type="protein sequence ID" value="MBP2068255.1"/>
    <property type="molecule type" value="Genomic_DNA"/>
</dbReference>
<evidence type="ECO:0000313" key="3">
    <source>
        <dbReference type="EMBL" id="MBP2068255.1"/>
    </source>
</evidence>
<accession>A0A060ZI34</accession>
<sequence>MTVRRSPSDFAGGYRLDTYATILPWARLAMFALPSLVIGVLAAIWSARRASRFGVLQAINAQ</sequence>
<evidence type="ECO:0000313" key="4">
    <source>
        <dbReference type="Proteomes" id="UP000756710"/>
    </source>
</evidence>
<keyword evidence="3" id="KW-0449">Lipoprotein</keyword>
<dbReference type="EMBL" id="LK022848">
    <property type="protein sequence ID" value="CDR05730.1"/>
    <property type="molecule type" value="Genomic_DNA"/>
</dbReference>
<reference evidence="3 4" key="2">
    <citation type="submission" date="2021-03" db="EMBL/GenBank/DDBJ databases">
        <title>Genomic Encyclopedia of Type Strains, Phase IV (KMG-IV): sequencing the most valuable type-strain genomes for metagenomic binning, comparative biology and taxonomic classification.</title>
        <authorList>
            <person name="Goeker M."/>
        </authorList>
    </citation>
    <scope>NUCLEOTIDE SEQUENCE [LARGE SCALE GENOMIC DNA]</scope>
    <source>
        <strain evidence="3 4">DSM 41954</strain>
    </source>
</reference>
<keyword evidence="1" id="KW-0472">Membrane</keyword>
<keyword evidence="1" id="KW-1133">Transmembrane helix</keyword>
<organism evidence="2">
    <name type="scientific">Streptomyces iranensis</name>
    <dbReference type="NCBI Taxonomy" id="576784"/>
    <lineage>
        <taxon>Bacteria</taxon>
        <taxon>Bacillati</taxon>
        <taxon>Actinomycetota</taxon>
        <taxon>Actinomycetes</taxon>
        <taxon>Kitasatosporales</taxon>
        <taxon>Streptomycetaceae</taxon>
        <taxon>Streptomyces</taxon>
        <taxon>Streptomyces violaceusniger group</taxon>
    </lineage>
</organism>
<keyword evidence="1" id="KW-0812">Transmembrane</keyword>
<dbReference type="AlphaFoldDB" id="A0A060ZI34"/>
<evidence type="ECO:0000256" key="1">
    <source>
        <dbReference type="SAM" id="Phobius"/>
    </source>
</evidence>
<protein>
    <submittedName>
        <fullName evidence="2">ABC transporter integral membrane protein</fullName>
    </submittedName>
    <submittedName>
        <fullName evidence="3">ABC-type lipoprotein release transport system permease subunit</fullName>
    </submittedName>
</protein>
<dbReference type="Proteomes" id="UP000756710">
    <property type="component" value="Unassembled WGS sequence"/>
</dbReference>
<reference evidence="2" key="1">
    <citation type="submission" date="2014-05" db="EMBL/GenBank/DDBJ databases">
        <authorList>
            <person name="Horn Fabian"/>
        </authorList>
    </citation>
    <scope>NUCLEOTIDE SEQUENCE</scope>
</reference>
<name>A0A060ZI34_9ACTN</name>